<organism evidence="2 3">
    <name type="scientific">Clostridium botulinum</name>
    <dbReference type="NCBI Taxonomy" id="1491"/>
    <lineage>
        <taxon>Bacteria</taxon>
        <taxon>Bacillati</taxon>
        <taxon>Bacillota</taxon>
        <taxon>Clostridia</taxon>
        <taxon>Eubacteriales</taxon>
        <taxon>Clostridiaceae</taxon>
        <taxon>Clostridium</taxon>
    </lineage>
</organism>
<sequence>MSLEQVKKQFKDKNLNLKILEFDKSTATVELAAKTVGVEPGQIAKTLAFHVKGEDILIVAKGDARVDNKKFKTYFNGKGKMMTPEMVLKVTGHSIGGVCPFGLKTSINIYLDESLKKFEKVYPAAGNSNTAVEITLNELGRITNGVWIDVCK</sequence>
<evidence type="ECO:0000313" key="2">
    <source>
        <dbReference type="EMBL" id="NFA61975.1"/>
    </source>
</evidence>
<dbReference type="InterPro" id="IPR036754">
    <property type="entry name" value="YbaK/aa-tRNA-synt-asso_dom_sf"/>
</dbReference>
<dbReference type="Pfam" id="PF04073">
    <property type="entry name" value="tRNA_edit"/>
    <property type="match status" value="1"/>
</dbReference>
<evidence type="ECO:0000313" key="3">
    <source>
        <dbReference type="Proteomes" id="UP000473089"/>
    </source>
</evidence>
<gene>
    <name evidence="2" type="ORF">EXM42_16825</name>
</gene>
<dbReference type="InterPro" id="IPR007214">
    <property type="entry name" value="YbaK/aa-tRNA-synth-assoc-dom"/>
</dbReference>
<evidence type="ECO:0000259" key="1">
    <source>
        <dbReference type="Pfam" id="PF04073"/>
    </source>
</evidence>
<feature type="domain" description="YbaK/aminoacyl-tRNA synthetase-associated" evidence="1">
    <location>
        <begin position="24"/>
        <end position="140"/>
    </location>
</feature>
<protein>
    <submittedName>
        <fullName evidence="2">YbaK/EbsC family protein</fullName>
    </submittedName>
</protein>
<name>A0A6M0T495_CLOBO</name>
<dbReference type="Proteomes" id="UP000473089">
    <property type="component" value="Unassembled WGS sequence"/>
</dbReference>
<dbReference type="PANTHER" id="PTHR30411:SF1">
    <property type="entry name" value="CYTOPLASMIC PROTEIN"/>
    <property type="match status" value="1"/>
</dbReference>
<accession>A0A6M0T495</accession>
<dbReference type="EMBL" id="SGJP01000049">
    <property type="protein sequence ID" value="NFA61975.1"/>
    <property type="molecule type" value="Genomic_DNA"/>
</dbReference>
<dbReference type="AlphaFoldDB" id="A0A6M0T495"/>
<dbReference type="SUPFAM" id="SSF55826">
    <property type="entry name" value="YbaK/ProRS associated domain"/>
    <property type="match status" value="1"/>
</dbReference>
<dbReference type="GO" id="GO:0002161">
    <property type="term" value="F:aminoacyl-tRNA deacylase activity"/>
    <property type="evidence" value="ECO:0007669"/>
    <property type="project" value="InterPro"/>
</dbReference>
<reference evidence="2 3" key="1">
    <citation type="submission" date="2019-02" db="EMBL/GenBank/DDBJ databases">
        <title>Genome sequencing of Clostridium botulinum clinical isolates.</title>
        <authorList>
            <person name="Brunt J."/>
            <person name="Van Vliet A.H.M."/>
            <person name="Stringer S.C."/>
            <person name="Grant K.A."/>
            <person name="Carter A.C."/>
            <person name="Peck M.W."/>
        </authorList>
    </citation>
    <scope>NUCLEOTIDE SEQUENCE [LARGE SCALE GENOMIC DNA]</scope>
    <source>
        <strain evidence="2 3">R1125/03</strain>
    </source>
</reference>
<proteinExistence type="predicted"/>
<dbReference type="CDD" id="cd04333">
    <property type="entry name" value="ProX_deacylase"/>
    <property type="match status" value="1"/>
</dbReference>
<dbReference type="PANTHER" id="PTHR30411">
    <property type="entry name" value="CYTOPLASMIC PROTEIN"/>
    <property type="match status" value="1"/>
</dbReference>
<dbReference type="Gene3D" id="3.90.960.10">
    <property type="entry name" value="YbaK/aminoacyl-tRNA synthetase-associated domain"/>
    <property type="match status" value="1"/>
</dbReference>
<comment type="caution">
    <text evidence="2">The sequence shown here is derived from an EMBL/GenBank/DDBJ whole genome shotgun (WGS) entry which is preliminary data.</text>
</comment>